<comment type="similarity">
    <text evidence="2">Belongs to the PBP/GOBP family.</text>
</comment>
<evidence type="ECO:0000313" key="7">
    <source>
        <dbReference type="EMBL" id="AIX97144.1"/>
    </source>
</evidence>
<feature type="signal peptide" evidence="6">
    <location>
        <begin position="1"/>
        <end position="16"/>
    </location>
</feature>
<gene>
    <name evidence="7" type="primary">obp3</name>
</gene>
<proteinExistence type="evidence at transcript level"/>
<name>A0A0X8T3G6_RHYDO</name>
<dbReference type="PANTHER" id="PTHR21364">
    <property type="entry name" value="GENERAL ODORANT-BINDING PROTEIN 19A"/>
    <property type="match status" value="1"/>
</dbReference>
<protein>
    <submittedName>
        <fullName evidence="7">Pheromone-binding protein 3</fullName>
    </submittedName>
</protein>
<feature type="chain" id="PRO_5007070846" evidence="6">
    <location>
        <begin position="17"/>
        <end position="140"/>
    </location>
</feature>
<dbReference type="GO" id="GO:0005549">
    <property type="term" value="F:odorant binding"/>
    <property type="evidence" value="ECO:0007669"/>
    <property type="project" value="InterPro"/>
</dbReference>
<evidence type="ECO:0000256" key="2">
    <source>
        <dbReference type="ARBA" id="ARBA00008098"/>
    </source>
</evidence>
<dbReference type="Gene3D" id="1.10.238.20">
    <property type="entry name" value="Pheromone/general odorant binding protein domain"/>
    <property type="match status" value="1"/>
</dbReference>
<evidence type="ECO:0000256" key="5">
    <source>
        <dbReference type="ARBA" id="ARBA00056866"/>
    </source>
</evidence>
<dbReference type="SUPFAM" id="SSF47565">
    <property type="entry name" value="Insect pheromone/odorant-binding proteins"/>
    <property type="match status" value="1"/>
</dbReference>
<dbReference type="InterPro" id="IPR036728">
    <property type="entry name" value="PBP_GOBP_sf"/>
</dbReference>
<keyword evidence="4" id="KW-0325">Glycoprotein</keyword>
<evidence type="ECO:0000256" key="6">
    <source>
        <dbReference type="SAM" id="SignalP"/>
    </source>
</evidence>
<evidence type="ECO:0000256" key="3">
    <source>
        <dbReference type="ARBA" id="ARBA00022525"/>
    </source>
</evidence>
<dbReference type="Pfam" id="PF01395">
    <property type="entry name" value="PBP_GOBP"/>
    <property type="match status" value="1"/>
</dbReference>
<accession>A0A0X8T3G6</accession>
<dbReference type="FunFam" id="1.10.238.20:FF:000001">
    <property type="entry name" value="General odorant-binding protein lush"/>
    <property type="match status" value="1"/>
</dbReference>
<dbReference type="AlphaFoldDB" id="A0A0X8T3G6"/>
<dbReference type="CDD" id="cd23992">
    <property type="entry name" value="PBP_GOBP"/>
    <property type="match status" value="1"/>
</dbReference>
<keyword evidence="3" id="KW-0964">Secreted</keyword>
<dbReference type="PANTHER" id="PTHR21364:SF2">
    <property type="entry name" value="GENERAL ODORANT-BINDING PROTEIN 19A"/>
    <property type="match status" value="1"/>
</dbReference>
<dbReference type="SMART" id="SM00708">
    <property type="entry name" value="PhBP"/>
    <property type="match status" value="1"/>
</dbReference>
<dbReference type="GO" id="GO:0005576">
    <property type="term" value="C:extracellular region"/>
    <property type="evidence" value="ECO:0007669"/>
    <property type="project" value="UniProtKB-SubCell"/>
</dbReference>
<organism evidence="7">
    <name type="scientific">Rhyzopertha dominica</name>
    <name type="common">Lesser grain borer</name>
    <name type="synonym">Synodendron dominica</name>
    <dbReference type="NCBI Taxonomy" id="92692"/>
    <lineage>
        <taxon>Eukaryota</taxon>
        <taxon>Metazoa</taxon>
        <taxon>Ecdysozoa</taxon>
        <taxon>Arthropoda</taxon>
        <taxon>Hexapoda</taxon>
        <taxon>Insecta</taxon>
        <taxon>Pterygota</taxon>
        <taxon>Neoptera</taxon>
        <taxon>Endopterygota</taxon>
        <taxon>Coleoptera</taxon>
        <taxon>Polyphaga</taxon>
        <taxon>Bostrichiformia</taxon>
        <taxon>Bostrichidae</taxon>
        <taxon>Dinoderinae</taxon>
        <taxon>Rhyzopertha</taxon>
    </lineage>
</organism>
<comment type="function">
    <text evidence="5">May be a carrier protein for lipids.</text>
</comment>
<evidence type="ECO:0000256" key="1">
    <source>
        <dbReference type="ARBA" id="ARBA00004613"/>
    </source>
</evidence>
<dbReference type="EMBL" id="KJ186832">
    <property type="protein sequence ID" value="AIX97144.1"/>
    <property type="molecule type" value="mRNA"/>
</dbReference>
<sequence length="140" mass="16249">MLRITCLLVLVIGAMAAMDESLLSTEARDQMYRYHRTCVDRTRVDEEKVRKTADGEFPDDDDLKCFFKCTMIESGAMNEQSGDLSFEPVKNLYPENLQNNLRNTFNTCKDQNDDVSDLCEKAFGMFKCFYRTNSENYIVF</sequence>
<dbReference type="InterPro" id="IPR006170">
    <property type="entry name" value="PBP/GOBP"/>
</dbReference>
<evidence type="ECO:0000256" key="4">
    <source>
        <dbReference type="ARBA" id="ARBA00023180"/>
    </source>
</evidence>
<comment type="subcellular location">
    <subcellularLocation>
        <location evidence="1">Secreted</location>
    </subcellularLocation>
</comment>
<reference evidence="7" key="1">
    <citation type="submission" date="2014-01" db="EMBL/GenBank/DDBJ databases">
        <title>Identification of Chemosensory Gene Families in Rhyzopertha dominica (Coleoptera: Bostrichidae).</title>
        <authorList>
            <person name="Wang M."/>
            <person name="Diakite M.M."/>
        </authorList>
    </citation>
    <scope>NUCLEOTIDE SEQUENCE</scope>
</reference>
<keyword evidence="6" id="KW-0732">Signal</keyword>
<dbReference type="GO" id="GO:0007608">
    <property type="term" value="P:sensory perception of smell"/>
    <property type="evidence" value="ECO:0007669"/>
    <property type="project" value="UniProtKB-ARBA"/>
</dbReference>